<reference evidence="1 2" key="1">
    <citation type="submission" date="2017-06" db="EMBL/GenBank/DDBJ databases">
        <title>Ensifer strains isolated from leguminous trees and herbs display diverse denitrification phenotypes with some acting as strong N2O sinks.</title>
        <authorList>
            <person name="Woliy K."/>
            <person name="Mania D."/>
            <person name="Bakken L.R."/>
            <person name="Frostegard A."/>
        </authorList>
    </citation>
    <scope>NUCLEOTIDE SEQUENCE [LARGE SCALE GENOMIC DNA]</scope>
    <source>
        <strain evidence="1 2">AC50a</strain>
    </source>
</reference>
<evidence type="ECO:0000313" key="2">
    <source>
        <dbReference type="Proteomes" id="UP000231987"/>
    </source>
</evidence>
<organism evidence="1 2">
    <name type="scientific">Rhizobium meliloti</name>
    <name type="common">Ensifer meliloti</name>
    <name type="synonym">Sinorhizobium meliloti</name>
    <dbReference type="NCBI Taxonomy" id="382"/>
    <lineage>
        <taxon>Bacteria</taxon>
        <taxon>Pseudomonadati</taxon>
        <taxon>Pseudomonadota</taxon>
        <taxon>Alphaproteobacteria</taxon>
        <taxon>Hyphomicrobiales</taxon>
        <taxon>Rhizobiaceae</taxon>
        <taxon>Sinorhizobium/Ensifer group</taxon>
        <taxon>Sinorhizobium</taxon>
    </lineage>
</organism>
<protein>
    <submittedName>
        <fullName evidence="1">Uncharacterized protein</fullName>
    </submittedName>
</protein>
<comment type="caution">
    <text evidence="1">The sequence shown here is derived from an EMBL/GenBank/DDBJ whole genome shotgun (WGS) entry which is preliminary data.</text>
</comment>
<dbReference type="Proteomes" id="UP000231987">
    <property type="component" value="Unassembled WGS sequence"/>
</dbReference>
<proteinExistence type="predicted"/>
<sequence>MSASLSRYLKDFSPPKIELTRVTPRYFPDLDTDLSQNRAWAEPVMPEIDIDAERSEAFAKGRAEASAELALEHQKEIADLKARHAEETDALKQRLEEQAAARIAAGFGEMADRLALALGDQAARVLAPVMDEALAKRAVENLAGMVRHGLAAGEGIAITVRGPLALFEALKALLPEATAFRHVESDDVDLTVEMGEAILVTRMAAWSDTVRKVLA</sequence>
<dbReference type="RefSeq" id="WP_100669573.1">
    <property type="nucleotide sequence ID" value="NZ_NJGD01000001.1"/>
</dbReference>
<accession>A0A2J0Z8Z3</accession>
<gene>
    <name evidence="1" type="ORF">CEJ86_01555</name>
</gene>
<dbReference type="AlphaFoldDB" id="A0A2J0Z8Z3"/>
<evidence type="ECO:0000313" key="1">
    <source>
        <dbReference type="EMBL" id="PJR16908.1"/>
    </source>
</evidence>
<dbReference type="EMBL" id="NJGD01000001">
    <property type="protein sequence ID" value="PJR16908.1"/>
    <property type="molecule type" value="Genomic_DNA"/>
</dbReference>
<name>A0A2J0Z8Z3_RHIML</name>